<dbReference type="GO" id="GO:0003677">
    <property type="term" value="F:DNA binding"/>
    <property type="evidence" value="ECO:0007669"/>
    <property type="project" value="InterPro"/>
</dbReference>
<dbReference type="NCBIfam" id="TIGR01764">
    <property type="entry name" value="excise"/>
    <property type="match status" value="1"/>
</dbReference>
<evidence type="ECO:0000313" key="3">
    <source>
        <dbReference type="Proteomes" id="UP000244089"/>
    </source>
</evidence>
<proteinExistence type="predicted"/>
<evidence type="ECO:0000313" key="2">
    <source>
        <dbReference type="EMBL" id="PTV95031.1"/>
    </source>
</evidence>
<dbReference type="EMBL" id="QAXS01000030">
    <property type="protein sequence ID" value="PTV95031.1"/>
    <property type="molecule type" value="Genomic_DNA"/>
</dbReference>
<dbReference type="AlphaFoldDB" id="A0A2T5RH49"/>
<dbReference type="InterPro" id="IPR041657">
    <property type="entry name" value="HTH_17"/>
</dbReference>
<reference evidence="2 3" key="1">
    <citation type="submission" date="2018-04" db="EMBL/GenBank/DDBJ databases">
        <title>Subsurface microbial communities from deep shales in Ohio and West Virginia, USA.</title>
        <authorList>
            <person name="Wrighton K."/>
        </authorList>
    </citation>
    <scope>NUCLEOTIDE SEQUENCE [LARGE SCALE GENOMIC DNA]</scope>
    <source>
        <strain evidence="2 3">WC1</strain>
    </source>
</reference>
<feature type="domain" description="Helix-turn-helix" evidence="1">
    <location>
        <begin position="5"/>
        <end position="54"/>
    </location>
</feature>
<dbReference type="InterPro" id="IPR010093">
    <property type="entry name" value="SinI_DNA-bd"/>
</dbReference>
<dbReference type="OrthoDB" id="9804758at2"/>
<protein>
    <submittedName>
        <fullName evidence="2">Excisionase family DNA binding protein</fullName>
    </submittedName>
</protein>
<organism evidence="2 3">
    <name type="scientific">Halanaerobium saccharolyticum</name>
    <dbReference type="NCBI Taxonomy" id="43595"/>
    <lineage>
        <taxon>Bacteria</taxon>
        <taxon>Bacillati</taxon>
        <taxon>Bacillota</taxon>
        <taxon>Clostridia</taxon>
        <taxon>Halanaerobiales</taxon>
        <taxon>Halanaerobiaceae</taxon>
        <taxon>Halanaerobium</taxon>
    </lineage>
</organism>
<comment type="caution">
    <text evidence="2">The sequence shown here is derived from an EMBL/GenBank/DDBJ whole genome shotgun (WGS) entry which is preliminary data.</text>
</comment>
<accession>A0A2T5RH49</accession>
<sequence>MPEIYTPDEIAQKLKVSEQTIRRYLREKKLEGFKLGNTWRITEKSFLDFIEERSSSNKEK</sequence>
<dbReference type="Proteomes" id="UP000244089">
    <property type="component" value="Unassembled WGS sequence"/>
</dbReference>
<gene>
    <name evidence="2" type="ORF">C8C76_13021</name>
</gene>
<dbReference type="RefSeq" id="WP_108141647.1">
    <property type="nucleotide sequence ID" value="NZ_QAXS01000030.1"/>
</dbReference>
<evidence type="ECO:0000259" key="1">
    <source>
        <dbReference type="Pfam" id="PF12728"/>
    </source>
</evidence>
<name>A0A2T5RH49_9FIRM</name>
<dbReference type="SUPFAM" id="SSF46955">
    <property type="entry name" value="Putative DNA-binding domain"/>
    <property type="match status" value="1"/>
</dbReference>
<dbReference type="Pfam" id="PF12728">
    <property type="entry name" value="HTH_17"/>
    <property type="match status" value="1"/>
</dbReference>
<dbReference type="InterPro" id="IPR009061">
    <property type="entry name" value="DNA-bd_dom_put_sf"/>
</dbReference>